<dbReference type="InterPro" id="IPR004839">
    <property type="entry name" value="Aminotransferase_I/II_large"/>
</dbReference>
<dbReference type="InterPro" id="IPR015424">
    <property type="entry name" value="PyrdxlP-dep_Trfase"/>
</dbReference>
<dbReference type="CDD" id="cd07377">
    <property type="entry name" value="WHTH_GntR"/>
    <property type="match status" value="1"/>
</dbReference>
<dbReference type="SUPFAM" id="SSF53383">
    <property type="entry name" value="PLP-dependent transferases"/>
    <property type="match status" value="1"/>
</dbReference>
<dbReference type="InterPro" id="IPR051446">
    <property type="entry name" value="HTH_trans_reg/aminotransferase"/>
</dbReference>
<keyword evidence="8" id="KW-0032">Aminotransferase</keyword>
<evidence type="ECO:0000259" key="7">
    <source>
        <dbReference type="PROSITE" id="PS50949"/>
    </source>
</evidence>
<keyword evidence="9" id="KW-1185">Reference proteome</keyword>
<evidence type="ECO:0000256" key="5">
    <source>
        <dbReference type="ARBA" id="ARBA00023163"/>
    </source>
</evidence>
<dbReference type="InterPro" id="IPR036390">
    <property type="entry name" value="WH_DNA-bd_sf"/>
</dbReference>
<dbReference type="SUPFAM" id="SSF46785">
    <property type="entry name" value="Winged helix' DNA-binding domain"/>
    <property type="match status" value="1"/>
</dbReference>
<dbReference type="PANTHER" id="PTHR46577:SF1">
    <property type="entry name" value="HTH-TYPE TRANSCRIPTIONAL REGULATORY PROTEIN GABR"/>
    <property type="match status" value="1"/>
</dbReference>
<keyword evidence="4" id="KW-0238">DNA-binding</keyword>
<evidence type="ECO:0000256" key="2">
    <source>
        <dbReference type="ARBA" id="ARBA00022898"/>
    </source>
</evidence>
<evidence type="ECO:0000313" key="8">
    <source>
        <dbReference type="EMBL" id="MBB2931380.1"/>
    </source>
</evidence>
<evidence type="ECO:0000313" key="9">
    <source>
        <dbReference type="Proteomes" id="UP000533533"/>
    </source>
</evidence>
<keyword evidence="3" id="KW-0805">Transcription regulation</keyword>
<evidence type="ECO:0000256" key="6">
    <source>
        <dbReference type="SAM" id="MobiDB-lite"/>
    </source>
</evidence>
<comment type="caution">
    <text evidence="8">The sequence shown here is derived from an EMBL/GenBank/DDBJ whole genome shotgun (WGS) entry which is preliminary data.</text>
</comment>
<feature type="domain" description="HTH gntR-type" evidence="7">
    <location>
        <begin position="18"/>
        <end position="86"/>
    </location>
</feature>
<feature type="compositionally biased region" description="Polar residues" evidence="6">
    <location>
        <begin position="84"/>
        <end position="105"/>
    </location>
</feature>
<dbReference type="Gene3D" id="1.10.10.10">
    <property type="entry name" value="Winged helix-like DNA-binding domain superfamily/Winged helix DNA-binding domain"/>
    <property type="match status" value="1"/>
</dbReference>
<dbReference type="SMART" id="SM00345">
    <property type="entry name" value="HTH_GNTR"/>
    <property type="match status" value="1"/>
</dbReference>
<protein>
    <submittedName>
        <fullName evidence="8">GntR family transcriptional regulator/MocR family aminotransferase</fullName>
    </submittedName>
</protein>
<reference evidence="8 9" key="1">
    <citation type="submission" date="2020-08" db="EMBL/GenBank/DDBJ databases">
        <title>Genomic Encyclopedia of Type Strains, Phase IV (KMG-V): Genome sequencing to study the core and pangenomes of soil and plant-associated prokaryotes.</title>
        <authorList>
            <person name="Whitman W."/>
        </authorList>
    </citation>
    <scope>NUCLEOTIDE SEQUENCE [LARGE SCALE GENOMIC DNA]</scope>
    <source>
        <strain evidence="8 9">SRMrh-85</strain>
    </source>
</reference>
<dbReference type="Gene3D" id="3.40.640.10">
    <property type="entry name" value="Type I PLP-dependent aspartate aminotransferase-like (Major domain)"/>
    <property type="match status" value="1"/>
</dbReference>
<dbReference type="InterPro" id="IPR036388">
    <property type="entry name" value="WH-like_DNA-bd_sf"/>
</dbReference>
<dbReference type="InterPro" id="IPR000524">
    <property type="entry name" value="Tscrpt_reg_HTH_GntR"/>
</dbReference>
<dbReference type="PROSITE" id="PS50949">
    <property type="entry name" value="HTH_GNTR"/>
    <property type="match status" value="1"/>
</dbReference>
<accession>A0ABR6FX78</accession>
<organism evidence="8 9">
    <name type="scientific">Paraburkholderia silvatlantica</name>
    <dbReference type="NCBI Taxonomy" id="321895"/>
    <lineage>
        <taxon>Bacteria</taxon>
        <taxon>Pseudomonadati</taxon>
        <taxon>Pseudomonadota</taxon>
        <taxon>Betaproteobacteria</taxon>
        <taxon>Burkholderiales</taxon>
        <taxon>Burkholderiaceae</taxon>
        <taxon>Paraburkholderia</taxon>
    </lineage>
</organism>
<dbReference type="Proteomes" id="UP000533533">
    <property type="component" value="Unassembled WGS sequence"/>
</dbReference>
<dbReference type="InterPro" id="IPR015421">
    <property type="entry name" value="PyrdxlP-dep_Trfase_major"/>
</dbReference>
<dbReference type="Pfam" id="PF00155">
    <property type="entry name" value="Aminotran_1_2"/>
    <property type="match status" value="1"/>
</dbReference>
<sequence>MPAPPATFTIDIDRQQHSPIYLQICERIRTAIAAGHLRPGDRVPALRSLATQLNTARGTVELAYTILVDEGYLQMRGAAGTYVSPSLPASVTRPSQIARDSNSRQNAREKATPEAPGDLPGAHVAPRQLAIAAAMSGEPRPLQPGLPALDAFPIKVWNRLVSHRARSGERAMFAYPDPAGYRPLREHIATYLGLSRGVTCVPEQVFVTGGYRATLELVLRSLARPNDRVWFEDPGYLLARGFLAETGVQLVAVPADDEGIDVERGKRLDAQARFALVTPSHQSPLGRTLSLARRMALLDWAEQASSWIVEDDYDSEFRYLGRPLPALKSLDRHDRVIYCGTFSKVMFPGLRLAYTVVPERAVERVARVAYSMNAGSPTLLQAALADFIERGHFARHLKRMRALYAQRRVLIVHALEQAFGERLIVELPPAGIQFAVRFGEGPDGPVDDVAVAGRARKAGLAVLPLSSWYANGGTQHTPRGLVMGFANVADAGEATRLARTLRGCLEERRR</sequence>
<keyword evidence="5" id="KW-0804">Transcription</keyword>
<feature type="region of interest" description="Disordered" evidence="6">
    <location>
        <begin position="84"/>
        <end position="122"/>
    </location>
</feature>
<dbReference type="RefSeq" id="WP_110386381.1">
    <property type="nucleotide sequence ID" value="NZ_JACHVZ010000019.1"/>
</dbReference>
<dbReference type="GO" id="GO:0008483">
    <property type="term" value="F:transaminase activity"/>
    <property type="evidence" value="ECO:0007669"/>
    <property type="project" value="UniProtKB-KW"/>
</dbReference>
<keyword evidence="2" id="KW-0663">Pyridoxal phosphate</keyword>
<keyword evidence="8" id="KW-0808">Transferase</keyword>
<name>A0ABR6FX78_9BURK</name>
<dbReference type="PANTHER" id="PTHR46577">
    <property type="entry name" value="HTH-TYPE TRANSCRIPTIONAL REGULATORY PROTEIN GABR"/>
    <property type="match status" value="1"/>
</dbReference>
<dbReference type="CDD" id="cd00609">
    <property type="entry name" value="AAT_like"/>
    <property type="match status" value="1"/>
</dbReference>
<dbReference type="EMBL" id="JACHVZ010000019">
    <property type="protein sequence ID" value="MBB2931380.1"/>
    <property type="molecule type" value="Genomic_DNA"/>
</dbReference>
<evidence type="ECO:0000256" key="1">
    <source>
        <dbReference type="ARBA" id="ARBA00005384"/>
    </source>
</evidence>
<comment type="similarity">
    <text evidence="1">In the C-terminal section; belongs to the class-I pyridoxal-phosphate-dependent aminotransferase family.</text>
</comment>
<proteinExistence type="inferred from homology"/>
<evidence type="ECO:0000256" key="4">
    <source>
        <dbReference type="ARBA" id="ARBA00023125"/>
    </source>
</evidence>
<gene>
    <name evidence="8" type="ORF">FHX59_005851</name>
</gene>
<dbReference type="Pfam" id="PF00392">
    <property type="entry name" value="GntR"/>
    <property type="match status" value="1"/>
</dbReference>
<evidence type="ECO:0000256" key="3">
    <source>
        <dbReference type="ARBA" id="ARBA00023015"/>
    </source>
</evidence>